<dbReference type="RefSeq" id="WP_203584638.1">
    <property type="nucleotide sequence ID" value="NZ_JACOPV010000008.1"/>
</dbReference>
<proteinExistence type="predicted"/>
<keyword evidence="1" id="KW-0812">Transmembrane</keyword>
<keyword evidence="1" id="KW-1133">Transmembrane helix</keyword>
<dbReference type="EMBL" id="JACOPV010000008">
    <property type="protein sequence ID" value="MBM5458699.1"/>
    <property type="molecule type" value="Genomic_DNA"/>
</dbReference>
<evidence type="ECO:0000256" key="1">
    <source>
        <dbReference type="SAM" id="Phobius"/>
    </source>
</evidence>
<name>A0ABS2BYK7_9PSED</name>
<evidence type="ECO:0008006" key="4">
    <source>
        <dbReference type="Google" id="ProtNLM"/>
    </source>
</evidence>
<feature type="transmembrane region" description="Helical" evidence="1">
    <location>
        <begin position="12"/>
        <end position="33"/>
    </location>
</feature>
<dbReference type="Proteomes" id="UP000745663">
    <property type="component" value="Unassembled WGS sequence"/>
</dbReference>
<keyword evidence="3" id="KW-1185">Reference proteome</keyword>
<accession>A0ABS2BYK7</accession>
<keyword evidence="1" id="KW-0472">Membrane</keyword>
<evidence type="ECO:0000313" key="2">
    <source>
        <dbReference type="EMBL" id="MBM5458699.1"/>
    </source>
</evidence>
<evidence type="ECO:0000313" key="3">
    <source>
        <dbReference type="Proteomes" id="UP000745663"/>
    </source>
</evidence>
<sequence>MTSNKELQRGKRWLHLAAAASAGIILGMLLISVPYKSQLNTWKEIAGDWQKQALECKDASGKSAQDNASNRAAAVSEG</sequence>
<comment type="caution">
    <text evidence="2">The sequence shown here is derived from an EMBL/GenBank/DDBJ whole genome shotgun (WGS) entry which is preliminary data.</text>
</comment>
<reference evidence="2 3" key="1">
    <citation type="submission" date="2020-08" db="EMBL/GenBank/DDBJ databases">
        <title>Description of novel Pseudomonas species.</title>
        <authorList>
            <person name="Duman M."/>
            <person name="Mulet M."/>
            <person name="Altun S."/>
            <person name="Saticioglu I.B."/>
            <person name="Lalucat J."/>
            <person name="Garcia-Valdes E."/>
        </authorList>
    </citation>
    <scope>NUCLEOTIDE SEQUENCE [LARGE SCALE GENOMIC DNA]</scope>
    <source>
        <strain evidence="2 3">P66</strain>
    </source>
</reference>
<organism evidence="2 3">
    <name type="scientific">Pseudomonas arcuscaelestis</name>
    <dbReference type="NCBI Taxonomy" id="2710591"/>
    <lineage>
        <taxon>Bacteria</taxon>
        <taxon>Pseudomonadati</taxon>
        <taxon>Pseudomonadota</taxon>
        <taxon>Gammaproteobacteria</taxon>
        <taxon>Pseudomonadales</taxon>
        <taxon>Pseudomonadaceae</taxon>
        <taxon>Pseudomonas</taxon>
    </lineage>
</organism>
<protein>
    <recommendedName>
        <fullName evidence="4">YtxH domain-containing protein</fullName>
    </recommendedName>
</protein>
<gene>
    <name evidence="2" type="ORF">H8F21_14110</name>
</gene>